<keyword evidence="2" id="KW-1185">Reference proteome</keyword>
<name>A0ACB0L6M6_TRIPR</name>
<dbReference type="Proteomes" id="UP001177021">
    <property type="component" value="Unassembled WGS sequence"/>
</dbReference>
<sequence length="83" mass="9301">MERKMLFGMHFFLIFLIVILTAQEAVMQIEASEILVKCFGFEGPCRHNNGEDTVVCHIACLLMHKIMSAGFCVNDKCMCEVGG</sequence>
<gene>
    <name evidence="1" type="ORF">MILVUS5_LOCUS29938</name>
</gene>
<evidence type="ECO:0000313" key="1">
    <source>
        <dbReference type="EMBL" id="CAJ2664821.1"/>
    </source>
</evidence>
<organism evidence="1 2">
    <name type="scientific">Trifolium pratense</name>
    <name type="common">Red clover</name>
    <dbReference type="NCBI Taxonomy" id="57577"/>
    <lineage>
        <taxon>Eukaryota</taxon>
        <taxon>Viridiplantae</taxon>
        <taxon>Streptophyta</taxon>
        <taxon>Embryophyta</taxon>
        <taxon>Tracheophyta</taxon>
        <taxon>Spermatophyta</taxon>
        <taxon>Magnoliopsida</taxon>
        <taxon>eudicotyledons</taxon>
        <taxon>Gunneridae</taxon>
        <taxon>Pentapetalae</taxon>
        <taxon>rosids</taxon>
        <taxon>fabids</taxon>
        <taxon>Fabales</taxon>
        <taxon>Fabaceae</taxon>
        <taxon>Papilionoideae</taxon>
        <taxon>50 kb inversion clade</taxon>
        <taxon>NPAAA clade</taxon>
        <taxon>Hologalegina</taxon>
        <taxon>IRL clade</taxon>
        <taxon>Trifolieae</taxon>
        <taxon>Trifolium</taxon>
    </lineage>
</organism>
<reference evidence="1" key="1">
    <citation type="submission" date="2023-10" db="EMBL/GenBank/DDBJ databases">
        <authorList>
            <person name="Rodriguez Cubillos JULIANA M."/>
            <person name="De Vega J."/>
        </authorList>
    </citation>
    <scope>NUCLEOTIDE SEQUENCE</scope>
</reference>
<accession>A0ACB0L6M6</accession>
<comment type="caution">
    <text evidence="1">The sequence shown here is derived from an EMBL/GenBank/DDBJ whole genome shotgun (WGS) entry which is preliminary data.</text>
</comment>
<dbReference type="EMBL" id="CASHSV030000409">
    <property type="protein sequence ID" value="CAJ2664821.1"/>
    <property type="molecule type" value="Genomic_DNA"/>
</dbReference>
<evidence type="ECO:0000313" key="2">
    <source>
        <dbReference type="Proteomes" id="UP001177021"/>
    </source>
</evidence>
<protein>
    <submittedName>
        <fullName evidence="1">Uncharacterized protein</fullName>
    </submittedName>
</protein>
<proteinExistence type="predicted"/>